<dbReference type="InterPro" id="IPR036380">
    <property type="entry name" value="Isochorismatase-like_sf"/>
</dbReference>
<proteinExistence type="predicted"/>
<dbReference type="InterPro" id="IPR050993">
    <property type="entry name" value="Isochorismatase_domain"/>
</dbReference>
<keyword evidence="3" id="KW-1185">Reference proteome</keyword>
<dbReference type="RefSeq" id="WP_226899315.1">
    <property type="nucleotide sequence ID" value="NZ_CBCSDF010000001.1"/>
</dbReference>
<dbReference type="GeneID" id="98338048"/>
<evidence type="ECO:0000259" key="1">
    <source>
        <dbReference type="Pfam" id="PF00857"/>
    </source>
</evidence>
<dbReference type="Pfam" id="PF00857">
    <property type="entry name" value="Isochorismatase"/>
    <property type="match status" value="1"/>
</dbReference>
<name>A0ABZ0MIW1_9GAMM</name>
<evidence type="ECO:0000313" key="3">
    <source>
        <dbReference type="Proteomes" id="UP001304419"/>
    </source>
</evidence>
<sequence>MMNLIPSDSMILVIDIQEKFRPHIEVFGDIERQVTTLLQAAEHLTVPALIFEQYPKGLGHTAPSLLEFNLPVIEKTAFSAYHVESCKQAIQEYKRDTIVVVGLESHICVQQTVNDLLADNFNVVIVADGICSRNPKHTDWALMQMQADGARFLALESILFQWLKSAKNEQFKAISALVK</sequence>
<organism evidence="2 3">
    <name type="scientific">Pseudoalteromonas maricaloris</name>
    <dbReference type="NCBI Taxonomy" id="184924"/>
    <lineage>
        <taxon>Bacteria</taxon>
        <taxon>Pseudomonadati</taxon>
        <taxon>Pseudomonadota</taxon>
        <taxon>Gammaproteobacteria</taxon>
        <taxon>Alteromonadales</taxon>
        <taxon>Pseudoalteromonadaceae</taxon>
        <taxon>Pseudoalteromonas</taxon>
    </lineage>
</organism>
<accession>A0ABZ0MIW1</accession>
<protein>
    <submittedName>
        <fullName evidence="2">Isochorismatase family protein</fullName>
    </submittedName>
</protein>
<dbReference type="InterPro" id="IPR000868">
    <property type="entry name" value="Isochorismatase-like_dom"/>
</dbReference>
<feature type="domain" description="Isochorismatase-like" evidence="1">
    <location>
        <begin position="9"/>
        <end position="155"/>
    </location>
</feature>
<reference evidence="2 3" key="1">
    <citation type="submission" date="2023-10" db="EMBL/GenBank/DDBJ databases">
        <title>To unveil natural product biosynthetic capacity in Pseudoalteromonas.</title>
        <authorList>
            <person name="Wang J."/>
        </authorList>
    </citation>
    <scope>NUCLEOTIDE SEQUENCE [LARGE SCALE GENOMIC DNA]</scope>
    <source>
        <strain evidence="2 3">DSM 15914</strain>
    </source>
</reference>
<dbReference type="EMBL" id="CP137579">
    <property type="protein sequence ID" value="WOX31329.1"/>
    <property type="molecule type" value="Genomic_DNA"/>
</dbReference>
<dbReference type="Gene3D" id="3.40.50.850">
    <property type="entry name" value="Isochorismatase-like"/>
    <property type="match status" value="1"/>
</dbReference>
<gene>
    <name evidence="2" type="ORF">R5H13_20540</name>
</gene>
<evidence type="ECO:0000313" key="2">
    <source>
        <dbReference type="EMBL" id="WOX31329.1"/>
    </source>
</evidence>
<dbReference type="SUPFAM" id="SSF52499">
    <property type="entry name" value="Isochorismatase-like hydrolases"/>
    <property type="match status" value="1"/>
</dbReference>
<dbReference type="Proteomes" id="UP001304419">
    <property type="component" value="Chromosome 2"/>
</dbReference>
<dbReference type="PANTHER" id="PTHR14119:SF3">
    <property type="entry name" value="ISOCHORISMATASE DOMAIN-CONTAINING PROTEIN 2"/>
    <property type="match status" value="1"/>
</dbReference>
<dbReference type="PANTHER" id="PTHR14119">
    <property type="entry name" value="HYDROLASE"/>
    <property type="match status" value="1"/>
</dbReference>